<protein>
    <recommendedName>
        <fullName evidence="3">Helix-turn-helix domain-containing protein</fullName>
    </recommendedName>
</protein>
<proteinExistence type="predicted"/>
<accession>A0A849VV98</accession>
<evidence type="ECO:0000313" key="2">
    <source>
        <dbReference type="Proteomes" id="UP000550508"/>
    </source>
</evidence>
<evidence type="ECO:0000313" key="1">
    <source>
        <dbReference type="EMBL" id="NTS33892.1"/>
    </source>
</evidence>
<keyword evidence="2" id="KW-1185">Reference proteome</keyword>
<gene>
    <name evidence="1" type="ORF">HQ945_21770</name>
</gene>
<sequence length="81" mass="9587">MTDPAYTIDEFCRLARFSRQYLYWLWGRGLGPKRTTQPVGQRHKVLIPAETADDWLARRWLCKARADLHRNTSNKETSHVE</sequence>
<reference evidence="1 2" key="1">
    <citation type="submission" date="2020-05" db="EMBL/GenBank/DDBJ databases">
        <authorList>
            <person name="Kim M.K."/>
        </authorList>
    </citation>
    <scope>NUCLEOTIDE SEQUENCE [LARGE SCALE GENOMIC DNA]</scope>
    <source>
        <strain evidence="1 2">BT25</strain>
    </source>
</reference>
<evidence type="ECO:0008006" key="3">
    <source>
        <dbReference type="Google" id="ProtNLM"/>
    </source>
</evidence>
<organism evidence="1 2">
    <name type="scientific">Phyllobacterium pellucidum</name>
    <dbReference type="NCBI Taxonomy" id="2740464"/>
    <lineage>
        <taxon>Bacteria</taxon>
        <taxon>Pseudomonadati</taxon>
        <taxon>Pseudomonadota</taxon>
        <taxon>Alphaproteobacteria</taxon>
        <taxon>Hyphomicrobiales</taxon>
        <taxon>Phyllobacteriaceae</taxon>
        <taxon>Phyllobacterium</taxon>
    </lineage>
</organism>
<dbReference type="Proteomes" id="UP000550508">
    <property type="component" value="Unassembled WGS sequence"/>
</dbReference>
<dbReference type="RefSeq" id="WP_174208499.1">
    <property type="nucleotide sequence ID" value="NZ_JABUMX010000008.1"/>
</dbReference>
<dbReference type="AlphaFoldDB" id="A0A849VV98"/>
<comment type="caution">
    <text evidence="1">The sequence shown here is derived from an EMBL/GenBank/DDBJ whole genome shotgun (WGS) entry which is preliminary data.</text>
</comment>
<dbReference type="EMBL" id="JABUMX010000008">
    <property type="protein sequence ID" value="NTS33892.1"/>
    <property type="molecule type" value="Genomic_DNA"/>
</dbReference>
<name>A0A849VV98_9HYPH</name>